<organism evidence="1">
    <name type="scientific">uncultured marine bacterium 580</name>
    <dbReference type="NCBI Taxonomy" id="257400"/>
    <lineage>
        <taxon>Bacteria</taxon>
        <taxon>environmental samples</taxon>
    </lineage>
</organism>
<sequence length="83" mass="9607">MKKDKQNLENWVSVKTLSPFVTDQIEKKRAMSLKDAEKAVLDEINNEILSWINQKKSKNLSEQAYARDTGWSGVVFPFISAYR</sequence>
<protein>
    <submittedName>
        <fullName evidence="1">Uncharacterized protein</fullName>
    </submittedName>
</protein>
<evidence type="ECO:0000313" key="1">
    <source>
        <dbReference type="EMBL" id="AAR38194.1"/>
    </source>
</evidence>
<reference evidence="1" key="2">
    <citation type="submission" date="2003-12" db="EMBL/GenBank/DDBJ databases">
        <title>Monterey Bay Coastal Ocean Microbial Observatory environmental clone sequencing.</title>
        <authorList>
            <person name="DeLong E.F."/>
        </authorList>
    </citation>
    <scope>NUCLEOTIDE SEQUENCE</scope>
</reference>
<accession>Q6SFL8</accession>
<dbReference type="AlphaFoldDB" id="Q6SFL8"/>
<gene>
    <name evidence="1" type="ORF">MBMO_EBAC000-36A07.39</name>
</gene>
<proteinExistence type="predicted"/>
<dbReference type="EMBL" id="AY458647">
    <property type="protein sequence ID" value="AAR38194.1"/>
    <property type="molecule type" value="Genomic_DNA"/>
</dbReference>
<reference evidence="1" key="1">
    <citation type="submission" date="2003-11" db="EMBL/GenBank/DDBJ databases">
        <authorList>
            <person name="Heidelberg J.F."/>
            <person name="Eisen J.A."/>
            <person name="Nelson W.C."/>
            <person name="DeLong E.F."/>
        </authorList>
    </citation>
    <scope>NUCLEOTIDE SEQUENCE</scope>
</reference>
<name>Q6SFL8_9BACT</name>